<evidence type="ECO:0000313" key="2">
    <source>
        <dbReference type="EMBL" id="SUA75708.1"/>
    </source>
</evidence>
<dbReference type="OrthoDB" id="1187707at2"/>
<organism evidence="2 3">
    <name type="scientific">Nocardia otitidiscaviarum</name>
    <dbReference type="NCBI Taxonomy" id="1823"/>
    <lineage>
        <taxon>Bacteria</taxon>
        <taxon>Bacillati</taxon>
        <taxon>Actinomycetota</taxon>
        <taxon>Actinomycetes</taxon>
        <taxon>Mycobacteriales</taxon>
        <taxon>Nocardiaceae</taxon>
        <taxon>Nocardia</taxon>
    </lineage>
</organism>
<dbReference type="InterPro" id="IPR057037">
    <property type="entry name" value="TPR_rep_actino"/>
</dbReference>
<dbReference type="Pfam" id="PF23275">
    <property type="entry name" value="TPR_23"/>
    <property type="match status" value="1"/>
</dbReference>
<gene>
    <name evidence="2" type="ORF">NCTC1934_02203</name>
</gene>
<proteinExistence type="predicted"/>
<keyword evidence="3" id="KW-1185">Reference proteome</keyword>
<dbReference type="AlphaFoldDB" id="A0A378YFS6"/>
<reference evidence="2 3" key="1">
    <citation type="submission" date="2018-06" db="EMBL/GenBank/DDBJ databases">
        <authorList>
            <consortium name="Pathogen Informatics"/>
            <person name="Doyle S."/>
        </authorList>
    </citation>
    <scope>NUCLEOTIDE SEQUENCE [LARGE SCALE GENOMIC DNA]</scope>
    <source>
        <strain evidence="2 3">NCTC1934</strain>
    </source>
</reference>
<evidence type="ECO:0000313" key="3">
    <source>
        <dbReference type="Proteomes" id="UP000255467"/>
    </source>
</evidence>
<name>A0A378YFS6_9NOCA</name>
<sequence length="865" mass="93789">MSPTVSQVLSWDLEALAGQATFWTQQAEGFRTQLGNATNGIKGSDTAIGGKFGTSLRDRGTTLTTNGDKIGTAITAAGTAIADNLATVSTAKQSVADQVQTIQDAGYEWRETGEVAVSDSQILAASAEVNGVKPSSEDVTTKIAALERQASDYGTELKKRLAAAGTAADTVANSITNAFKELPDAPDRRTQGQEDGATIADGRLSDEETARIGARIAALELTPEQLAAIANGEEVTVPQPTLDYLQNLYDEAGRDGLLDLADRLEKNGSPEALALREDLANGLLTLSNENVVARDENGNVTGTGGWDQLHPEIREFVGTRPNNLLAGPDGNTSDVPDDYRAGPMGWMESSRVVEYSNDVARFGSFLAASDESFIPGERLGVELDRQAAHQAWLVDNDAFEQKYGQWQINPVTGDAEWKANTEQAAQDLLSVGARNHESSYAVLTGNGSEELFGKDVPGQSYKPYEPDVIRGIFQRDWEDDGTAAGRMINWIGTESHEVGPDGQPTEQALRAREALTHLPDLFAPREEYEPSGDQPQVNRPGGLDVSEFERTEKGFADNPELSRALANVMGSNIDAYIDSAGNPRNAYLADYGEAQLESISANRMLYLASQSEEGRLTLEVGRQAYEARMLNAAFSQTDQSPGEYLRPHIEQLAGLDSRITNAAANALTYQDEQNISKYNDKQQEIYDRKLAAANIIGDILVGNAGDAAKFALTEKLPGMIGRDLTDGEKFTIDTVNSNGKLLVNAGVDALIKDYIDKPDKLAVQYPSESKLNDQAYRDFERAIMQSAFDNGRLDQQFIDPATNTPIDLNNPVNDEKKIQFWDYLNGQGFTDLNTFYRLVHGMETVMGVGVDGSSLEVIRTGQQKP</sequence>
<protein>
    <recommendedName>
        <fullName evidence="1">TPR repeat domain-containing protein</fullName>
    </recommendedName>
</protein>
<dbReference type="EMBL" id="UGRY01000002">
    <property type="protein sequence ID" value="SUA75708.1"/>
    <property type="molecule type" value="Genomic_DNA"/>
</dbReference>
<accession>A0A378YFS6</accession>
<feature type="domain" description="TPR repeat" evidence="1">
    <location>
        <begin position="218"/>
        <end position="490"/>
    </location>
</feature>
<dbReference type="RefSeq" id="WP_147287029.1">
    <property type="nucleotide sequence ID" value="NZ_UGRY01000002.1"/>
</dbReference>
<dbReference type="Proteomes" id="UP000255467">
    <property type="component" value="Unassembled WGS sequence"/>
</dbReference>
<evidence type="ECO:0000259" key="1">
    <source>
        <dbReference type="Pfam" id="PF23275"/>
    </source>
</evidence>